<proteinExistence type="predicted"/>
<dbReference type="Gene3D" id="1.10.10.10">
    <property type="entry name" value="Winged helix-like DNA-binding domain superfamily/Winged helix DNA-binding domain"/>
    <property type="match status" value="1"/>
</dbReference>
<accession>A0A5M3VXK7</accession>
<dbReference type="PANTHER" id="PTHR37318:SF1">
    <property type="entry name" value="BSL7504 PROTEIN"/>
    <property type="match status" value="1"/>
</dbReference>
<dbReference type="Pfam" id="PF13601">
    <property type="entry name" value="HTH_34"/>
    <property type="match status" value="1"/>
</dbReference>
<name>A0A5M3VXK7_9ACTN</name>
<keyword evidence="4" id="KW-1185">Reference proteome</keyword>
<organism evidence="3 4">
    <name type="scientific">Acrocarpospora corrugata</name>
    <dbReference type="NCBI Taxonomy" id="35763"/>
    <lineage>
        <taxon>Bacteria</taxon>
        <taxon>Bacillati</taxon>
        <taxon>Actinomycetota</taxon>
        <taxon>Actinomycetes</taxon>
        <taxon>Streptosporangiales</taxon>
        <taxon>Streptosporangiaceae</taxon>
        <taxon>Acrocarpospora</taxon>
    </lineage>
</organism>
<dbReference type="InterPro" id="IPR012551">
    <property type="entry name" value="DUF1707_SHOCT-like"/>
</dbReference>
<evidence type="ECO:0000313" key="4">
    <source>
        <dbReference type="Proteomes" id="UP000334990"/>
    </source>
</evidence>
<evidence type="ECO:0000259" key="2">
    <source>
        <dbReference type="Pfam" id="PF13601"/>
    </source>
</evidence>
<dbReference type="Pfam" id="PF08044">
    <property type="entry name" value="DUF1707"/>
    <property type="match status" value="1"/>
</dbReference>
<dbReference type="SUPFAM" id="SSF46785">
    <property type="entry name" value="Winged helix' DNA-binding domain"/>
    <property type="match status" value="1"/>
</dbReference>
<dbReference type="OrthoDB" id="4952043at2"/>
<dbReference type="AlphaFoldDB" id="A0A5M3VXK7"/>
<dbReference type="EMBL" id="BLAD01000039">
    <property type="protein sequence ID" value="GER99127.1"/>
    <property type="molecule type" value="Genomic_DNA"/>
</dbReference>
<dbReference type="Proteomes" id="UP000334990">
    <property type="component" value="Unassembled WGS sequence"/>
</dbReference>
<feature type="domain" description="Winged helix DNA-binding" evidence="2">
    <location>
        <begin position="14"/>
        <end position="92"/>
    </location>
</feature>
<protein>
    <submittedName>
        <fullName evidence="3">Uncharacterized protein</fullName>
    </submittedName>
</protein>
<evidence type="ECO:0000313" key="3">
    <source>
        <dbReference type="EMBL" id="GER99127.1"/>
    </source>
</evidence>
<dbReference type="InterPro" id="IPR036390">
    <property type="entry name" value="WH_DNA-bd_sf"/>
</dbReference>
<gene>
    <name evidence="3" type="ORF">Acor_11910</name>
</gene>
<dbReference type="InterPro" id="IPR036388">
    <property type="entry name" value="WH-like_DNA-bd_sf"/>
</dbReference>
<evidence type="ECO:0000259" key="1">
    <source>
        <dbReference type="Pfam" id="PF08044"/>
    </source>
</evidence>
<dbReference type="PANTHER" id="PTHR37318">
    <property type="entry name" value="BSL7504 PROTEIN"/>
    <property type="match status" value="1"/>
</dbReference>
<dbReference type="InterPro" id="IPR027395">
    <property type="entry name" value="WH_DNA-bd_dom"/>
</dbReference>
<comment type="caution">
    <text evidence="3">The sequence shown here is derived from an EMBL/GenBank/DDBJ whole genome shotgun (WGS) entry which is preliminary data.</text>
</comment>
<reference evidence="3 4" key="1">
    <citation type="submission" date="2019-10" db="EMBL/GenBank/DDBJ databases">
        <title>Whole genome shotgun sequence of Acrocarpospora corrugata NBRC 13972.</title>
        <authorList>
            <person name="Ichikawa N."/>
            <person name="Kimura A."/>
            <person name="Kitahashi Y."/>
            <person name="Komaki H."/>
            <person name="Oguchi A."/>
        </authorList>
    </citation>
    <scope>NUCLEOTIDE SEQUENCE [LARGE SCALE GENOMIC DNA]</scope>
    <source>
        <strain evidence="3 4">NBRC 13972</strain>
    </source>
</reference>
<sequence length="192" mass="20932">MTPQLDPVIHAPTRLQIVSLLAAAEEAEFAFVRDSLDVSDSVLSKHASALEAARYVKIRKGHVGKRPRTWFSLTPAGRMAYQDHVVALQAIVAQSGLSVLDLQAGQGWSDDLLEAAMEKAVIDPHDVRASDQDRDKVAEMLRVAASDGRITMDELTERVERTYTARTVGALAVIVADLGRTDVLSSTPTPMW</sequence>
<feature type="domain" description="DUF1707" evidence="1">
    <location>
        <begin position="127"/>
        <end position="178"/>
    </location>
</feature>